<evidence type="ECO:0000313" key="2">
    <source>
        <dbReference type="Proteomes" id="UP000223596"/>
    </source>
</evidence>
<protein>
    <submittedName>
        <fullName evidence="1">Phosphoglycolate phosphatase</fullName>
    </submittedName>
</protein>
<dbReference type="Gene3D" id="1.10.150.240">
    <property type="entry name" value="Putative phosphatase, domain 2"/>
    <property type="match status" value="1"/>
</dbReference>
<dbReference type="GO" id="GO:0006281">
    <property type="term" value="P:DNA repair"/>
    <property type="evidence" value="ECO:0007669"/>
    <property type="project" value="TreeGrafter"/>
</dbReference>
<gene>
    <name evidence="1" type="ORF">M972_111115</name>
</gene>
<dbReference type="Proteomes" id="UP000223596">
    <property type="component" value="Unassembled WGS sequence"/>
</dbReference>
<dbReference type="InterPro" id="IPR023198">
    <property type="entry name" value="PGP-like_dom2"/>
</dbReference>
<dbReference type="PANTHER" id="PTHR43434">
    <property type="entry name" value="PHOSPHOGLYCOLATE PHOSPHATASE"/>
    <property type="match status" value="1"/>
</dbReference>
<dbReference type="InterPro" id="IPR006439">
    <property type="entry name" value="HAD-SF_hydro_IA"/>
</dbReference>
<dbReference type="AlphaFoldDB" id="A0AB36TFN5"/>
<dbReference type="InterPro" id="IPR023214">
    <property type="entry name" value="HAD_sf"/>
</dbReference>
<dbReference type="InterPro" id="IPR036412">
    <property type="entry name" value="HAD-like_sf"/>
</dbReference>
<comment type="caution">
    <text evidence="1">The sequence shown here is derived from an EMBL/GenBank/DDBJ whole genome shotgun (WGS) entry which is preliminary data.</text>
</comment>
<dbReference type="NCBIfam" id="TIGR01549">
    <property type="entry name" value="HAD-SF-IA-v1"/>
    <property type="match status" value="1"/>
</dbReference>
<dbReference type="SFLD" id="SFLDG01129">
    <property type="entry name" value="C1.5:_HAD__Beta-PGM__Phosphata"/>
    <property type="match status" value="1"/>
</dbReference>
<dbReference type="Pfam" id="PF13419">
    <property type="entry name" value="HAD_2"/>
    <property type="match status" value="1"/>
</dbReference>
<dbReference type="InterPro" id="IPR041492">
    <property type="entry name" value="HAD_2"/>
</dbReference>
<sequence length="214" mass="24387">MVNTLVFDFDGTIADSLGVGIDVYNEIAEEYNFKKLNPSDFAKLGKLPIAKKCNVLGISLRQIPLLVHKLNEKFKDNVSRVKVFDKMKEVLYTLEKEKYSLHIISSNTENTIKEVLQKNNLDIFESIYSSRNIFGKHHSINDFIKKNGLHNDEIIYIGDELRDIEACKKAKVKIISVTWGFESADLLLTGNPDFLAKDPEDIIRIIKTINTVNP</sequence>
<dbReference type="SUPFAM" id="SSF56784">
    <property type="entry name" value="HAD-like"/>
    <property type="match status" value="1"/>
</dbReference>
<accession>A0AB36TFN5</accession>
<dbReference type="PANTHER" id="PTHR43434:SF13">
    <property type="entry name" value="PHOSPHOGLYCOLATE PHOSPHATASE"/>
    <property type="match status" value="1"/>
</dbReference>
<dbReference type="SFLD" id="SFLDS00003">
    <property type="entry name" value="Haloacid_Dehalogenase"/>
    <property type="match status" value="1"/>
</dbReference>
<organism evidence="1 2">
    <name type="scientific">Acetivibrio thermocellus AD2</name>
    <dbReference type="NCBI Taxonomy" id="1138384"/>
    <lineage>
        <taxon>Bacteria</taxon>
        <taxon>Bacillati</taxon>
        <taxon>Bacillota</taxon>
        <taxon>Clostridia</taxon>
        <taxon>Eubacteriales</taxon>
        <taxon>Oscillospiraceae</taxon>
        <taxon>Acetivibrio</taxon>
    </lineage>
</organism>
<dbReference type="InterPro" id="IPR050155">
    <property type="entry name" value="HAD-like_hydrolase_sf"/>
</dbReference>
<dbReference type="Gene3D" id="3.40.50.1000">
    <property type="entry name" value="HAD superfamily/HAD-like"/>
    <property type="match status" value="1"/>
</dbReference>
<dbReference type="GeneID" id="35805392"/>
<reference evidence="1 2" key="1">
    <citation type="submission" date="2017-09" db="EMBL/GenBank/DDBJ databases">
        <title>Evaluation of Pacific Biosciences Sequencing Technology to Finishing C. thermocellum Genome Sequences.</title>
        <authorList>
            <person name="Brown S."/>
        </authorList>
    </citation>
    <scope>NUCLEOTIDE SEQUENCE [LARGE SCALE GENOMIC DNA]</scope>
    <source>
        <strain evidence="1 2">AD2</strain>
    </source>
</reference>
<name>A0AB36TFN5_ACETH</name>
<dbReference type="GO" id="GO:0008967">
    <property type="term" value="F:phosphoglycolate phosphatase activity"/>
    <property type="evidence" value="ECO:0007669"/>
    <property type="project" value="TreeGrafter"/>
</dbReference>
<proteinExistence type="predicted"/>
<evidence type="ECO:0000313" key="1">
    <source>
        <dbReference type="EMBL" id="PFH02345.1"/>
    </source>
</evidence>
<dbReference type="RefSeq" id="WP_003519439.1">
    <property type="nucleotide sequence ID" value="NZ_CP013828.1"/>
</dbReference>
<dbReference type="GO" id="GO:0005829">
    <property type="term" value="C:cytosol"/>
    <property type="evidence" value="ECO:0007669"/>
    <property type="project" value="TreeGrafter"/>
</dbReference>
<dbReference type="EMBL" id="PDBW01000001">
    <property type="protein sequence ID" value="PFH02345.1"/>
    <property type="molecule type" value="Genomic_DNA"/>
</dbReference>